<organism evidence="2">
    <name type="scientific">viral metagenome</name>
    <dbReference type="NCBI Taxonomy" id="1070528"/>
    <lineage>
        <taxon>unclassified sequences</taxon>
        <taxon>metagenomes</taxon>
        <taxon>organismal metagenomes</taxon>
    </lineage>
</organism>
<evidence type="ECO:0000313" key="2">
    <source>
        <dbReference type="EMBL" id="QHT01680.1"/>
    </source>
</evidence>
<proteinExistence type="predicted"/>
<protein>
    <submittedName>
        <fullName evidence="2">Uncharacterized protein</fullName>
    </submittedName>
</protein>
<accession>A0A6C0CCW5</accession>
<keyword evidence="1" id="KW-1133">Transmembrane helix</keyword>
<dbReference type="AlphaFoldDB" id="A0A6C0CCW5"/>
<reference evidence="2" key="1">
    <citation type="journal article" date="2020" name="Nature">
        <title>Giant virus diversity and host interactions through global metagenomics.</title>
        <authorList>
            <person name="Schulz F."/>
            <person name="Roux S."/>
            <person name="Paez-Espino D."/>
            <person name="Jungbluth S."/>
            <person name="Walsh D.A."/>
            <person name="Denef V.J."/>
            <person name="McMahon K.D."/>
            <person name="Konstantinidis K.T."/>
            <person name="Eloe-Fadrosh E.A."/>
            <person name="Kyrpides N.C."/>
            <person name="Woyke T."/>
        </authorList>
    </citation>
    <scope>NUCLEOTIDE SEQUENCE</scope>
    <source>
        <strain evidence="2">GVMAG-M-3300020523-10</strain>
    </source>
</reference>
<dbReference type="EMBL" id="MN739379">
    <property type="protein sequence ID" value="QHT01680.1"/>
    <property type="molecule type" value="Genomic_DNA"/>
</dbReference>
<keyword evidence="1" id="KW-0472">Membrane</keyword>
<sequence length="83" mass="10007">MVFFNFLNSISKYINISVFLITFLLGLLYIYYIDYNRRVIVYPNRHNIDKIEYKDEAENCFGYKVQEVKCPRDKSKIEIVPLN</sequence>
<name>A0A6C0CCW5_9ZZZZ</name>
<feature type="transmembrane region" description="Helical" evidence="1">
    <location>
        <begin position="13"/>
        <end position="32"/>
    </location>
</feature>
<keyword evidence="1" id="KW-0812">Transmembrane</keyword>
<evidence type="ECO:0000256" key="1">
    <source>
        <dbReference type="SAM" id="Phobius"/>
    </source>
</evidence>